<reference evidence="1" key="1">
    <citation type="submission" date="2020-06" db="EMBL/GenBank/DDBJ databases">
        <authorList>
            <person name="Li T."/>
            <person name="Hu X."/>
            <person name="Zhang T."/>
            <person name="Song X."/>
            <person name="Zhang H."/>
            <person name="Dai N."/>
            <person name="Sheng W."/>
            <person name="Hou X."/>
            <person name="Wei L."/>
        </authorList>
    </citation>
    <scope>NUCLEOTIDE SEQUENCE</scope>
    <source>
        <strain evidence="1">K16</strain>
        <tissue evidence="1">Leaf</tissue>
    </source>
</reference>
<dbReference type="PANTHER" id="PTHR22930:SF281">
    <property type="entry name" value="NUCLEASE"/>
    <property type="match status" value="1"/>
</dbReference>
<dbReference type="AlphaFoldDB" id="A0AAE1W0Y9"/>
<reference evidence="1" key="2">
    <citation type="journal article" date="2024" name="Plant">
        <title>Genomic evolution and insights into agronomic trait innovations of Sesamum species.</title>
        <authorList>
            <person name="Miao H."/>
            <person name="Wang L."/>
            <person name="Qu L."/>
            <person name="Liu H."/>
            <person name="Sun Y."/>
            <person name="Le M."/>
            <person name="Wang Q."/>
            <person name="Wei S."/>
            <person name="Zheng Y."/>
            <person name="Lin W."/>
            <person name="Duan Y."/>
            <person name="Cao H."/>
            <person name="Xiong S."/>
            <person name="Wang X."/>
            <person name="Wei L."/>
            <person name="Li C."/>
            <person name="Ma Q."/>
            <person name="Ju M."/>
            <person name="Zhao R."/>
            <person name="Li G."/>
            <person name="Mu C."/>
            <person name="Tian Q."/>
            <person name="Mei H."/>
            <person name="Zhang T."/>
            <person name="Gao T."/>
            <person name="Zhang H."/>
        </authorList>
    </citation>
    <scope>NUCLEOTIDE SEQUENCE</scope>
    <source>
        <strain evidence="1">K16</strain>
    </source>
</reference>
<dbReference type="EMBL" id="JACGWL010000556">
    <property type="protein sequence ID" value="KAK4383515.1"/>
    <property type="molecule type" value="Genomic_DNA"/>
</dbReference>
<name>A0AAE1W0Y9_9LAMI</name>
<protein>
    <submittedName>
        <fullName evidence="1">Uncharacterized protein</fullName>
    </submittedName>
</protein>
<evidence type="ECO:0000313" key="1">
    <source>
        <dbReference type="EMBL" id="KAK4383515.1"/>
    </source>
</evidence>
<keyword evidence="2" id="KW-1185">Reference proteome</keyword>
<evidence type="ECO:0000313" key="2">
    <source>
        <dbReference type="Proteomes" id="UP001289374"/>
    </source>
</evidence>
<accession>A0AAE1W0Y9</accession>
<dbReference type="Proteomes" id="UP001289374">
    <property type="component" value="Unassembled WGS sequence"/>
</dbReference>
<comment type="caution">
    <text evidence="1">The sequence shown here is derived from an EMBL/GenBank/DDBJ whole genome shotgun (WGS) entry which is preliminary data.</text>
</comment>
<organism evidence="1 2">
    <name type="scientific">Sesamum angolense</name>
    <dbReference type="NCBI Taxonomy" id="2727404"/>
    <lineage>
        <taxon>Eukaryota</taxon>
        <taxon>Viridiplantae</taxon>
        <taxon>Streptophyta</taxon>
        <taxon>Embryophyta</taxon>
        <taxon>Tracheophyta</taxon>
        <taxon>Spermatophyta</taxon>
        <taxon>Magnoliopsida</taxon>
        <taxon>eudicotyledons</taxon>
        <taxon>Gunneridae</taxon>
        <taxon>Pentapetalae</taxon>
        <taxon>asterids</taxon>
        <taxon>lamiids</taxon>
        <taxon>Lamiales</taxon>
        <taxon>Pedaliaceae</taxon>
        <taxon>Sesamum</taxon>
    </lineage>
</organism>
<proteinExistence type="predicted"/>
<sequence>MLFVKPTPVLSNSNCSRWRWFEGCLGALDETYIEVRVPADEKTCYRTHKGFILVNVFGVCGEDLNFIYVLSGWDGSAADSRVLRDAMNRDNSLKIPRENVSSSDGDNVEYLDSIDANLAWTTWHLFAHAEQPRLDLAPLFDTATRLKRHWLANKALMASGLAILDWSAHMVTGNVDVFDSSFKVDPFARTLRHMSFLYYPSWSDVFGKGHANGVVSVTIEDSPGPIRLGHVPVTPECYVPSPNLNIYGEDHEFMATFSNEKPNNSND</sequence>
<dbReference type="PANTHER" id="PTHR22930">
    <property type="match status" value="1"/>
</dbReference>
<dbReference type="InterPro" id="IPR045249">
    <property type="entry name" value="HARBI1-like"/>
</dbReference>
<gene>
    <name evidence="1" type="ORF">Sango_2767800</name>
</gene>